<protein>
    <submittedName>
        <fullName evidence="2">Replication initiator protein</fullName>
    </submittedName>
</protein>
<evidence type="ECO:0000259" key="1">
    <source>
        <dbReference type="Pfam" id="PF23343"/>
    </source>
</evidence>
<dbReference type="EMBL" id="MK249206">
    <property type="protein sequence ID" value="QCQ85006.1"/>
    <property type="molecule type" value="Genomic_DNA"/>
</dbReference>
<organism evidence="2">
    <name type="scientific">Blackfly microvirus SF02</name>
    <dbReference type="NCBI Taxonomy" id="2576452"/>
    <lineage>
        <taxon>Viruses</taxon>
        <taxon>Monodnaviria</taxon>
        <taxon>Sangervirae</taxon>
        <taxon>Phixviricota</taxon>
        <taxon>Malgrandaviricetes</taxon>
        <taxon>Petitvirales</taxon>
        <taxon>Microviridae</taxon>
        <taxon>Microvirus</taxon>
    </lineage>
</organism>
<feature type="domain" description="Replication-associated protein ORF2/G2P" evidence="1">
    <location>
        <begin position="67"/>
        <end position="182"/>
    </location>
</feature>
<dbReference type="InterPro" id="IPR056906">
    <property type="entry name" value="ORF2/G2P_dom"/>
</dbReference>
<reference evidence="2" key="1">
    <citation type="submission" date="2018-12" db="EMBL/GenBank/DDBJ databases">
        <title>Singled stranded DNA viruses identified in blackflies (Austrosimulium ungulatum) sampled in New Zealand.</title>
        <authorList>
            <person name="Kraberger S."/>
            <person name="Fontenele R.S."/>
            <person name="Schmidlin K."/>
            <person name="Walters M."/>
            <person name="Varsani A."/>
        </authorList>
    </citation>
    <scope>NUCLEOTIDE SEQUENCE [LARGE SCALE GENOMIC DNA]</scope>
    <source>
        <strain evidence="2">149</strain>
    </source>
</reference>
<dbReference type="Pfam" id="PF23343">
    <property type="entry name" value="REP_ORF2-G2P"/>
    <property type="match status" value="1"/>
</dbReference>
<dbReference type="Proteomes" id="UP000322905">
    <property type="component" value="Segment"/>
</dbReference>
<proteinExistence type="predicted"/>
<accession>A0A4P8PLY5</accession>
<evidence type="ECO:0000313" key="2">
    <source>
        <dbReference type="EMBL" id="QCQ85006.1"/>
    </source>
</evidence>
<name>A0A4P8PLY5_9VIRU</name>
<sequence>MACYSPMKGYVPLSNLDGGKLVFNSRYALNPDRPISLPCGGCIGCRLDKTGDWAMRCMHEAQMHEQNCFITLTYADELLPEDYSVHVRTFQLFMKRLRKFYEPKKIRFYACGEYGPKNLRPHYHSILFNHDFPDKQFYQTTPQGNRLYTSTDLQNIWGFGFVTIGDVTYQSAGYCAQYVMKKINGDLAATHYLRTHPVTQQIVTVDPEFQLSSTNPGLGATWFEKYKSDCFPSDFLVVDGKQHRVPAYYTRKLIQEDQAKPAPTKLAEAGRLPATKIKRARKKSALPQKWNNTKERLAVRETIKKERIKSLKREL</sequence>